<evidence type="ECO:0000313" key="2">
    <source>
        <dbReference type="Proteomes" id="UP000054217"/>
    </source>
</evidence>
<reference evidence="1 2" key="1">
    <citation type="submission" date="2014-04" db="EMBL/GenBank/DDBJ databases">
        <authorList>
            <consortium name="DOE Joint Genome Institute"/>
            <person name="Kuo A."/>
            <person name="Kohler A."/>
            <person name="Costa M.D."/>
            <person name="Nagy L.G."/>
            <person name="Floudas D."/>
            <person name="Copeland A."/>
            <person name="Barry K.W."/>
            <person name="Cichocki N."/>
            <person name="Veneault-Fourrey C."/>
            <person name="LaButti K."/>
            <person name="Lindquist E.A."/>
            <person name="Lipzen A."/>
            <person name="Lundell T."/>
            <person name="Morin E."/>
            <person name="Murat C."/>
            <person name="Sun H."/>
            <person name="Tunlid A."/>
            <person name="Henrissat B."/>
            <person name="Grigoriev I.V."/>
            <person name="Hibbett D.S."/>
            <person name="Martin F."/>
            <person name="Nordberg H.P."/>
            <person name="Cantor M.N."/>
            <person name="Hua S.X."/>
        </authorList>
    </citation>
    <scope>NUCLEOTIDE SEQUENCE [LARGE SCALE GENOMIC DNA]</scope>
    <source>
        <strain evidence="1 2">Marx 270</strain>
    </source>
</reference>
<gene>
    <name evidence="1" type="ORF">M404DRAFT_1002927</name>
</gene>
<dbReference type="AlphaFoldDB" id="A0A0C3IXD5"/>
<evidence type="ECO:0000313" key="1">
    <source>
        <dbReference type="EMBL" id="KIO01503.1"/>
    </source>
</evidence>
<accession>A0A0C3IXD5</accession>
<keyword evidence="2" id="KW-1185">Reference proteome</keyword>
<proteinExistence type="predicted"/>
<protein>
    <submittedName>
        <fullName evidence="1">Uncharacterized protein</fullName>
    </submittedName>
</protein>
<dbReference type="Proteomes" id="UP000054217">
    <property type="component" value="Unassembled WGS sequence"/>
</dbReference>
<name>A0A0C3IXD5_PISTI</name>
<reference evidence="2" key="2">
    <citation type="submission" date="2015-01" db="EMBL/GenBank/DDBJ databases">
        <title>Evolutionary Origins and Diversification of the Mycorrhizal Mutualists.</title>
        <authorList>
            <consortium name="DOE Joint Genome Institute"/>
            <consortium name="Mycorrhizal Genomics Consortium"/>
            <person name="Kohler A."/>
            <person name="Kuo A."/>
            <person name="Nagy L.G."/>
            <person name="Floudas D."/>
            <person name="Copeland A."/>
            <person name="Barry K.W."/>
            <person name="Cichocki N."/>
            <person name="Veneault-Fourrey C."/>
            <person name="LaButti K."/>
            <person name="Lindquist E.A."/>
            <person name="Lipzen A."/>
            <person name="Lundell T."/>
            <person name="Morin E."/>
            <person name="Murat C."/>
            <person name="Riley R."/>
            <person name="Ohm R."/>
            <person name="Sun H."/>
            <person name="Tunlid A."/>
            <person name="Henrissat B."/>
            <person name="Grigoriev I.V."/>
            <person name="Hibbett D.S."/>
            <person name="Martin F."/>
        </authorList>
    </citation>
    <scope>NUCLEOTIDE SEQUENCE [LARGE SCALE GENOMIC DNA]</scope>
    <source>
        <strain evidence="2">Marx 270</strain>
    </source>
</reference>
<organism evidence="1 2">
    <name type="scientific">Pisolithus tinctorius Marx 270</name>
    <dbReference type="NCBI Taxonomy" id="870435"/>
    <lineage>
        <taxon>Eukaryota</taxon>
        <taxon>Fungi</taxon>
        <taxon>Dikarya</taxon>
        <taxon>Basidiomycota</taxon>
        <taxon>Agaricomycotina</taxon>
        <taxon>Agaricomycetes</taxon>
        <taxon>Agaricomycetidae</taxon>
        <taxon>Boletales</taxon>
        <taxon>Sclerodermatineae</taxon>
        <taxon>Pisolithaceae</taxon>
        <taxon>Pisolithus</taxon>
    </lineage>
</organism>
<dbReference type="EMBL" id="KN831987">
    <property type="protein sequence ID" value="KIO01503.1"/>
    <property type="molecule type" value="Genomic_DNA"/>
</dbReference>
<dbReference type="HOGENOM" id="CLU_2776971_0_0_1"/>
<dbReference type="InParanoid" id="A0A0C3IXD5"/>
<sequence>MGSCLSAGSDSHAQRSFSCLCPLPDLNASLFYLTKHLSLELRLFPSRLACPCGERHNGWSSSNGSNGWG</sequence>